<reference evidence="5 6" key="1">
    <citation type="submission" date="2023-05" db="EMBL/GenBank/DDBJ databases">
        <authorList>
            <person name="Guo Y."/>
        </authorList>
    </citation>
    <scope>NUCLEOTIDE SEQUENCE [LARGE SCALE GENOMIC DNA]</scope>
    <source>
        <strain evidence="5 6">GR2756</strain>
    </source>
</reference>
<evidence type="ECO:0000256" key="2">
    <source>
        <dbReference type="ARBA" id="ARBA00022898"/>
    </source>
</evidence>
<dbReference type="InterPro" id="IPR050147">
    <property type="entry name" value="Ser/Thr_Dehydratase"/>
</dbReference>
<evidence type="ECO:0000313" key="5">
    <source>
        <dbReference type="EMBL" id="MDT9600360.1"/>
    </source>
</evidence>
<dbReference type="Proteomes" id="UP001259572">
    <property type="component" value="Unassembled WGS sequence"/>
</dbReference>
<evidence type="ECO:0000259" key="4">
    <source>
        <dbReference type="Pfam" id="PF00291"/>
    </source>
</evidence>
<protein>
    <submittedName>
        <fullName evidence="5">Pyridoxal-phosphate dependent enzyme</fullName>
    </submittedName>
</protein>
<keyword evidence="3" id="KW-0456">Lyase</keyword>
<dbReference type="InterPro" id="IPR036052">
    <property type="entry name" value="TrpB-like_PALP_sf"/>
</dbReference>
<accession>A0ABU3QAC3</accession>
<evidence type="ECO:0000256" key="3">
    <source>
        <dbReference type="ARBA" id="ARBA00023239"/>
    </source>
</evidence>
<comment type="caution">
    <text evidence="5">The sequence shown here is derived from an EMBL/GenBank/DDBJ whole genome shotgun (WGS) entry which is preliminary data.</text>
</comment>
<organism evidence="5 6">
    <name type="scientific">Sphingosinicella rhizophila</name>
    <dbReference type="NCBI Taxonomy" id="3050082"/>
    <lineage>
        <taxon>Bacteria</taxon>
        <taxon>Pseudomonadati</taxon>
        <taxon>Pseudomonadota</taxon>
        <taxon>Alphaproteobacteria</taxon>
        <taxon>Sphingomonadales</taxon>
        <taxon>Sphingosinicellaceae</taxon>
        <taxon>Sphingosinicella</taxon>
    </lineage>
</organism>
<dbReference type="Gene3D" id="3.40.50.1100">
    <property type="match status" value="2"/>
</dbReference>
<comment type="cofactor">
    <cofactor evidence="1">
        <name>pyridoxal 5'-phosphate</name>
        <dbReference type="ChEBI" id="CHEBI:597326"/>
    </cofactor>
</comment>
<keyword evidence="2" id="KW-0663">Pyridoxal phosphate</keyword>
<feature type="domain" description="Tryptophan synthase beta chain-like PALP" evidence="4">
    <location>
        <begin position="21"/>
        <end position="297"/>
    </location>
</feature>
<dbReference type="PANTHER" id="PTHR48078:SF6">
    <property type="entry name" value="L-THREONINE DEHYDRATASE CATABOLIC TDCB"/>
    <property type="match status" value="1"/>
</dbReference>
<evidence type="ECO:0000256" key="1">
    <source>
        <dbReference type="ARBA" id="ARBA00001933"/>
    </source>
</evidence>
<gene>
    <name evidence="5" type="ORF">RQX22_15480</name>
</gene>
<dbReference type="Pfam" id="PF00291">
    <property type="entry name" value="PALP"/>
    <property type="match status" value="1"/>
</dbReference>
<evidence type="ECO:0000313" key="6">
    <source>
        <dbReference type="Proteomes" id="UP001259572"/>
    </source>
</evidence>
<dbReference type="PANTHER" id="PTHR48078">
    <property type="entry name" value="THREONINE DEHYDRATASE, MITOCHONDRIAL-RELATED"/>
    <property type="match status" value="1"/>
</dbReference>
<dbReference type="RefSeq" id="WP_315727463.1">
    <property type="nucleotide sequence ID" value="NZ_JAVUPU010000008.1"/>
</dbReference>
<keyword evidence="6" id="KW-1185">Reference proteome</keyword>
<sequence length="320" mass="32703">MRIPGLEDVIAARGHLADLAVRTPLLPFALDDGREVVLKPEILQPVGSFKIRCAGSAVMSRIARGNCSATFSTASAGNFAQGLAWACRQSGRGVTAYVPDTAATSKREALIRFGATLVDLPFADWWKMLVEDNDDPAFIHPVSDPDGLAGNATIGLEIAEDLPDAGTVLVPLGGGGLAVGVAAGLRAAGSKARVIICETGAGAPLTASLQAGHPVDVPFDSGTFITGMGGPSLLPSMWPALKEMISGTEVVPVAKVAEAVRLLAERGHMIAEGAGAASLAAAIQGSFDGPVVCVLSGGHLDTNHLIEILQGGVPRTKPPV</sequence>
<name>A0ABU3QAC3_9SPHN</name>
<proteinExistence type="predicted"/>
<dbReference type="EMBL" id="JAVUPU010000008">
    <property type="protein sequence ID" value="MDT9600360.1"/>
    <property type="molecule type" value="Genomic_DNA"/>
</dbReference>
<dbReference type="SUPFAM" id="SSF53686">
    <property type="entry name" value="Tryptophan synthase beta subunit-like PLP-dependent enzymes"/>
    <property type="match status" value="1"/>
</dbReference>
<dbReference type="InterPro" id="IPR001926">
    <property type="entry name" value="TrpB-like_PALP"/>
</dbReference>